<gene>
    <name evidence="1" type="ORF">LIER_36886</name>
</gene>
<proteinExistence type="predicted"/>
<dbReference type="InterPro" id="IPR036397">
    <property type="entry name" value="RNaseH_sf"/>
</dbReference>
<dbReference type="SUPFAM" id="SSF53098">
    <property type="entry name" value="Ribonuclease H-like"/>
    <property type="match status" value="1"/>
</dbReference>
<evidence type="ECO:0000313" key="1">
    <source>
        <dbReference type="EMBL" id="GAA0149212.1"/>
    </source>
</evidence>
<dbReference type="AlphaFoldDB" id="A0AAV3PBW1"/>
<accession>A0AAV3PBW1</accession>
<organism evidence="1 2">
    <name type="scientific">Lithospermum erythrorhizon</name>
    <name type="common">Purple gromwell</name>
    <name type="synonym">Lithospermum officinale var. erythrorhizon</name>
    <dbReference type="NCBI Taxonomy" id="34254"/>
    <lineage>
        <taxon>Eukaryota</taxon>
        <taxon>Viridiplantae</taxon>
        <taxon>Streptophyta</taxon>
        <taxon>Embryophyta</taxon>
        <taxon>Tracheophyta</taxon>
        <taxon>Spermatophyta</taxon>
        <taxon>Magnoliopsida</taxon>
        <taxon>eudicotyledons</taxon>
        <taxon>Gunneridae</taxon>
        <taxon>Pentapetalae</taxon>
        <taxon>asterids</taxon>
        <taxon>lamiids</taxon>
        <taxon>Boraginales</taxon>
        <taxon>Boraginaceae</taxon>
        <taxon>Boraginoideae</taxon>
        <taxon>Lithospermeae</taxon>
        <taxon>Lithospermum</taxon>
    </lineage>
</organism>
<protein>
    <recommendedName>
        <fullName evidence="3">RNase H type-1 domain-containing protein</fullName>
    </recommendedName>
</protein>
<dbReference type="Proteomes" id="UP001454036">
    <property type="component" value="Unassembled WGS sequence"/>
</dbReference>
<evidence type="ECO:0000313" key="2">
    <source>
        <dbReference type="Proteomes" id="UP001454036"/>
    </source>
</evidence>
<dbReference type="GO" id="GO:0003676">
    <property type="term" value="F:nucleic acid binding"/>
    <property type="evidence" value="ECO:0007669"/>
    <property type="project" value="InterPro"/>
</dbReference>
<sequence>MDASLGYHQIKMYHKDEEKTNFITDGLGDFEPGLNNPEWVLYVDGARNENGLAAGVLIRGPDGVTMEYALRYTFPTTNNKAE</sequence>
<evidence type="ECO:0008006" key="3">
    <source>
        <dbReference type="Google" id="ProtNLM"/>
    </source>
</evidence>
<reference evidence="1 2" key="1">
    <citation type="submission" date="2024-01" db="EMBL/GenBank/DDBJ databases">
        <title>The complete chloroplast genome sequence of Lithospermum erythrorhizon: insights into the phylogenetic relationship among Boraginaceae species and the maternal lineages of purple gromwells.</title>
        <authorList>
            <person name="Okada T."/>
            <person name="Watanabe K."/>
        </authorList>
    </citation>
    <scope>NUCLEOTIDE SEQUENCE [LARGE SCALE GENOMIC DNA]</scope>
</reference>
<dbReference type="Gene3D" id="3.30.420.10">
    <property type="entry name" value="Ribonuclease H-like superfamily/Ribonuclease H"/>
    <property type="match status" value="1"/>
</dbReference>
<name>A0AAV3PBW1_LITER</name>
<keyword evidence="2" id="KW-1185">Reference proteome</keyword>
<dbReference type="InterPro" id="IPR012337">
    <property type="entry name" value="RNaseH-like_sf"/>
</dbReference>
<comment type="caution">
    <text evidence="1">The sequence shown here is derived from an EMBL/GenBank/DDBJ whole genome shotgun (WGS) entry which is preliminary data.</text>
</comment>
<dbReference type="EMBL" id="BAABME010017206">
    <property type="protein sequence ID" value="GAA0149212.1"/>
    <property type="molecule type" value="Genomic_DNA"/>
</dbReference>